<organism evidence="1 2">
    <name type="scientific">Aurantimonas marianensis</name>
    <dbReference type="NCBI Taxonomy" id="2920428"/>
    <lineage>
        <taxon>Bacteria</taxon>
        <taxon>Pseudomonadati</taxon>
        <taxon>Pseudomonadota</taxon>
        <taxon>Alphaproteobacteria</taxon>
        <taxon>Hyphomicrobiales</taxon>
        <taxon>Aurantimonadaceae</taxon>
        <taxon>Aurantimonas</taxon>
    </lineage>
</organism>
<protein>
    <submittedName>
        <fullName evidence="1">DUF1217 domain-containing protein</fullName>
    </submittedName>
</protein>
<gene>
    <name evidence="1" type="ORF">MJ956_12550</name>
</gene>
<evidence type="ECO:0000313" key="2">
    <source>
        <dbReference type="Proteomes" id="UP001155220"/>
    </source>
</evidence>
<keyword evidence="2" id="KW-1185">Reference proteome</keyword>
<proteinExistence type="predicted"/>
<comment type="caution">
    <text evidence="1">The sequence shown here is derived from an EMBL/GenBank/DDBJ whole genome shotgun (WGS) entry which is preliminary data.</text>
</comment>
<dbReference type="SUPFAM" id="SSF158837">
    <property type="entry name" value="AGR C 984p-like"/>
    <property type="match status" value="1"/>
</dbReference>
<dbReference type="InterPro" id="IPR010626">
    <property type="entry name" value="DUF1217"/>
</dbReference>
<dbReference type="Pfam" id="PF06748">
    <property type="entry name" value="DUF1217"/>
    <property type="match status" value="1"/>
</dbReference>
<dbReference type="Proteomes" id="UP001155220">
    <property type="component" value="Unassembled WGS sequence"/>
</dbReference>
<accession>A0A9X2HFD1</accession>
<name>A0A9X2HFD1_9HYPH</name>
<dbReference type="RefSeq" id="WP_253964796.1">
    <property type="nucleotide sequence ID" value="NZ_JALHBS010000074.1"/>
</dbReference>
<dbReference type="AlphaFoldDB" id="A0A9X2HFD1"/>
<reference evidence="1" key="1">
    <citation type="submission" date="2022-03" db="EMBL/GenBank/DDBJ databases">
        <title>Aurantimonas Liuensis sp. Nov., isolated from the hadal seawater of the Mariana Trench.</title>
        <authorList>
            <person name="Liu R."/>
        </authorList>
    </citation>
    <scope>NUCLEOTIDE SEQUENCE</scope>
    <source>
        <strain evidence="1">LRZ36</strain>
    </source>
</reference>
<dbReference type="EMBL" id="JALHBS010000074">
    <property type="protein sequence ID" value="MCP3055964.1"/>
    <property type="molecule type" value="Genomic_DNA"/>
</dbReference>
<dbReference type="InterPro" id="IPR023157">
    <property type="entry name" value="AGR-C-984p-like_sf"/>
</dbReference>
<dbReference type="Gene3D" id="1.10.3700.10">
    <property type="entry name" value="AGR C 984p-like"/>
    <property type="match status" value="1"/>
</dbReference>
<sequence length="260" mass="29078">MLGATTSFDLIRRDLPAALDRTAKQPTVERASERYLEALSSIKTVEDFLSNDRVYNFAMKAFGLEDMTYAKAFMRKVLVEGIDDKESFANKLSDNRYKEFAETFNFARYGKTTMAFERTQQVVVDKYIRQTLEEDTGAESEGARLALYFERAAPSITSTFSILADTALMKVVQVAFGIPTEIGALDIDKQAAFYEQRLDIEDLKDPEKLQKLLTRFTAMYDTTETSAQVTSPALSLFGPSSAGIDGNLLLSLQSYRSGGF</sequence>
<evidence type="ECO:0000313" key="1">
    <source>
        <dbReference type="EMBL" id="MCP3055964.1"/>
    </source>
</evidence>